<reference evidence="1" key="1">
    <citation type="submission" date="2019-06" db="EMBL/GenBank/DDBJ databases">
        <authorList>
            <person name="Le Quere A."/>
            <person name="Colella S."/>
        </authorList>
    </citation>
    <scope>NUCLEOTIDE SEQUENCE</scope>
    <source>
        <strain evidence="1">EmedicaeMD41</strain>
    </source>
</reference>
<proteinExistence type="predicted"/>
<organism evidence="1">
    <name type="scientific">Sinorhizobium medicae</name>
    <dbReference type="NCBI Taxonomy" id="110321"/>
    <lineage>
        <taxon>Bacteria</taxon>
        <taxon>Pseudomonadati</taxon>
        <taxon>Pseudomonadota</taxon>
        <taxon>Alphaproteobacteria</taxon>
        <taxon>Hyphomicrobiales</taxon>
        <taxon>Rhizobiaceae</taxon>
        <taxon>Sinorhizobium/Ensifer group</taxon>
        <taxon>Sinorhizobium</taxon>
    </lineage>
</organism>
<sequence length="100" mass="10832">MPTRLANSTRAGEFTACRCNAPSCGDSEVVASVIGSFLEQFAGKRTILPAESLSFRGLDQFFTRTGARKGASGMPSWEAGGRFLAQVFISRKTDFVRYAN</sequence>
<dbReference type="Proteomes" id="UP000507954">
    <property type="component" value="Unassembled WGS sequence"/>
</dbReference>
<protein>
    <submittedName>
        <fullName evidence="1">Uncharacterized protein</fullName>
    </submittedName>
</protein>
<dbReference type="AlphaFoldDB" id="A0A508WWK9"/>
<name>A0A508WWK9_9HYPH</name>
<accession>A0A508WWK9</accession>
<gene>
    <name evidence="1" type="ORF">EMEDMD4_240122</name>
</gene>
<evidence type="ECO:0000313" key="1">
    <source>
        <dbReference type="EMBL" id="VTZ61179.1"/>
    </source>
</evidence>
<dbReference type="EMBL" id="CABFNB010000089">
    <property type="protein sequence ID" value="VTZ61179.1"/>
    <property type="molecule type" value="Genomic_DNA"/>
</dbReference>